<dbReference type="InterPro" id="IPR004761">
    <property type="entry name" value="Spore_GerAB"/>
</dbReference>
<evidence type="ECO:0000256" key="1">
    <source>
        <dbReference type="ARBA" id="ARBA00004141"/>
    </source>
</evidence>
<feature type="transmembrane region" description="Helical" evidence="8">
    <location>
        <begin position="178"/>
        <end position="201"/>
    </location>
</feature>
<dbReference type="PANTHER" id="PTHR34975">
    <property type="entry name" value="SPORE GERMINATION PROTEIN A2"/>
    <property type="match status" value="1"/>
</dbReference>
<feature type="transmembrane region" description="Helical" evidence="8">
    <location>
        <begin position="70"/>
        <end position="94"/>
    </location>
</feature>
<dbReference type="PANTHER" id="PTHR34975:SF2">
    <property type="entry name" value="SPORE GERMINATION PROTEIN A2"/>
    <property type="match status" value="1"/>
</dbReference>
<accession>A0A2T0B551</accession>
<keyword evidence="10" id="KW-1185">Reference proteome</keyword>
<evidence type="ECO:0000256" key="7">
    <source>
        <dbReference type="ARBA" id="ARBA00023136"/>
    </source>
</evidence>
<name>A0A2T0B551_9CLOT</name>
<feature type="transmembrane region" description="Helical" evidence="8">
    <location>
        <begin position="213"/>
        <end position="236"/>
    </location>
</feature>
<dbReference type="Proteomes" id="UP000239706">
    <property type="component" value="Unassembled WGS sequence"/>
</dbReference>
<evidence type="ECO:0000256" key="2">
    <source>
        <dbReference type="ARBA" id="ARBA00007998"/>
    </source>
</evidence>
<comment type="subcellular location">
    <subcellularLocation>
        <location evidence="1">Membrane</location>
        <topology evidence="1">Multi-pass membrane protein</topology>
    </subcellularLocation>
</comment>
<feature type="transmembrane region" description="Helical" evidence="8">
    <location>
        <begin position="9"/>
        <end position="30"/>
    </location>
</feature>
<feature type="transmembrane region" description="Helical" evidence="8">
    <location>
        <begin position="36"/>
        <end position="58"/>
    </location>
</feature>
<reference evidence="9 10" key="1">
    <citation type="submission" date="2018-03" db="EMBL/GenBank/DDBJ databases">
        <title>Genome sequence of Clostridium liquoris DSM 100320.</title>
        <authorList>
            <person name="Poehlein A."/>
            <person name="Daniel R."/>
        </authorList>
    </citation>
    <scope>NUCLEOTIDE SEQUENCE [LARGE SCALE GENOMIC DNA]</scope>
    <source>
        <strain evidence="9 10">DSM 100320</strain>
    </source>
</reference>
<dbReference type="OrthoDB" id="2381188at2"/>
<evidence type="ECO:0000313" key="10">
    <source>
        <dbReference type="Proteomes" id="UP000239706"/>
    </source>
</evidence>
<dbReference type="EMBL" id="PVXO01000032">
    <property type="protein sequence ID" value="PRR79009.1"/>
    <property type="molecule type" value="Genomic_DNA"/>
</dbReference>
<comment type="similarity">
    <text evidence="2">Belongs to the amino acid-polyamine-organocation (APC) superfamily. Spore germination protein (SGP) (TC 2.A.3.9) family.</text>
</comment>
<dbReference type="NCBIfam" id="TIGR00912">
    <property type="entry name" value="2A0309"/>
    <property type="match status" value="1"/>
</dbReference>
<keyword evidence="7 8" id="KW-0472">Membrane</keyword>
<comment type="caution">
    <text evidence="9">The sequence shown here is derived from an EMBL/GenBank/DDBJ whole genome shotgun (WGS) entry which is preliminary data.</text>
</comment>
<feature type="transmembrane region" description="Helical" evidence="8">
    <location>
        <begin position="266"/>
        <end position="288"/>
    </location>
</feature>
<feature type="transmembrane region" description="Helical" evidence="8">
    <location>
        <begin position="137"/>
        <end position="158"/>
    </location>
</feature>
<organism evidence="9 10">
    <name type="scientific">Clostridium liquoris</name>
    <dbReference type="NCBI Taxonomy" id="1289519"/>
    <lineage>
        <taxon>Bacteria</taxon>
        <taxon>Bacillati</taxon>
        <taxon>Bacillota</taxon>
        <taxon>Clostridia</taxon>
        <taxon>Eubacteriales</taxon>
        <taxon>Clostridiaceae</taxon>
        <taxon>Clostridium</taxon>
    </lineage>
</organism>
<dbReference type="AlphaFoldDB" id="A0A2T0B551"/>
<evidence type="ECO:0000256" key="5">
    <source>
        <dbReference type="ARBA" id="ARBA00022692"/>
    </source>
</evidence>
<dbReference type="RefSeq" id="WP_106063193.1">
    <property type="nucleotide sequence ID" value="NZ_PVXO01000032.1"/>
</dbReference>
<keyword evidence="5 8" id="KW-0812">Transmembrane</keyword>
<dbReference type="GO" id="GO:0009847">
    <property type="term" value="P:spore germination"/>
    <property type="evidence" value="ECO:0007669"/>
    <property type="project" value="InterPro"/>
</dbReference>
<sequence>MNKITSQQFIFIIIAFTVVSLKTYPTIYIYNSGRDSWIAMIISSAIILIYFIFALKVFQKTNCYNLHYMYCNALGKILGNILYTFFILSLFLTLVECAGVESSAMHTNLLLESPIWYLLIFLIFPAIYCVKKGTRSILSLTIIGMILMTLAGINLFILTSTYKHYENLLPIFENGITSGFLISIIKILGLYGHITICFLYMEHIEKKDKLLKHSLIGFLFVIQMQIISVIGILATFQLERAVRFPYPKLLQTQLVSYWRFIESGEFFVMLQTVGGWYIKYILVLHLVIKCLTNINLKNKYLIYIISVLTFLITYCVAENLLVFLKFLNIYSYISFANFLIVPFMVITIFYFKNKNAAKSCQRS</sequence>
<proteinExistence type="inferred from homology"/>
<evidence type="ECO:0000256" key="6">
    <source>
        <dbReference type="ARBA" id="ARBA00022989"/>
    </source>
</evidence>
<evidence type="ECO:0000256" key="4">
    <source>
        <dbReference type="ARBA" id="ARBA00022544"/>
    </source>
</evidence>
<evidence type="ECO:0000256" key="3">
    <source>
        <dbReference type="ARBA" id="ARBA00022448"/>
    </source>
</evidence>
<evidence type="ECO:0000256" key="8">
    <source>
        <dbReference type="SAM" id="Phobius"/>
    </source>
</evidence>
<dbReference type="Pfam" id="PF03845">
    <property type="entry name" value="Spore_permease"/>
    <property type="match status" value="1"/>
</dbReference>
<dbReference type="GO" id="GO:0016020">
    <property type="term" value="C:membrane"/>
    <property type="evidence" value="ECO:0007669"/>
    <property type="project" value="UniProtKB-SubCell"/>
</dbReference>
<gene>
    <name evidence="9" type="ORF">CLLI_10490</name>
</gene>
<feature type="transmembrane region" description="Helical" evidence="8">
    <location>
        <begin position="300"/>
        <end position="323"/>
    </location>
</feature>
<keyword evidence="6 8" id="KW-1133">Transmembrane helix</keyword>
<feature type="transmembrane region" description="Helical" evidence="8">
    <location>
        <begin position="329"/>
        <end position="351"/>
    </location>
</feature>
<keyword evidence="4" id="KW-0309">Germination</keyword>
<keyword evidence="3" id="KW-0813">Transport</keyword>
<evidence type="ECO:0000313" key="9">
    <source>
        <dbReference type="EMBL" id="PRR79009.1"/>
    </source>
</evidence>
<protein>
    <submittedName>
        <fullName evidence="9">Spore germination protein</fullName>
    </submittedName>
</protein>
<feature type="transmembrane region" description="Helical" evidence="8">
    <location>
        <begin position="114"/>
        <end position="130"/>
    </location>
</feature>